<proteinExistence type="predicted"/>
<evidence type="ECO:0000313" key="1">
    <source>
        <dbReference type="Proteomes" id="UP000095287"/>
    </source>
</evidence>
<evidence type="ECO:0000313" key="2">
    <source>
        <dbReference type="WBParaSite" id="L893_g9290.t1"/>
    </source>
</evidence>
<dbReference type="PANTHER" id="PTHR34150">
    <property type="entry name" value="PROTEIN CBG08832-RELATED"/>
    <property type="match status" value="1"/>
</dbReference>
<keyword evidence="1" id="KW-1185">Reference proteome</keyword>
<dbReference type="AlphaFoldDB" id="A0A1I8AUB4"/>
<sequence length="225" mass="23678">MEAATRFPNKVFARIMRLLNGPNANPSMRSQCCPRGPACNVLQNKCTNGGEFLKFGCIRSAECTRYYSGVSTCINGCCCTVPNPRPQPPVAAYGFCYDGQRSNVRCSASDQCPTGQNCMNGLCCSRTNEEFRYACGGQLSLGACTTDGGCDTGFHCTASNYCCECPVGQNGGECRNGRACPPGFTCQANGYCCASCPDNRTPFGACRPGGVCGGNSECVAGNICC</sequence>
<dbReference type="SMART" id="SM00289">
    <property type="entry name" value="WR1"/>
    <property type="match status" value="3"/>
</dbReference>
<dbReference type="InterPro" id="IPR006150">
    <property type="entry name" value="Cys_repeat_1"/>
</dbReference>
<dbReference type="WBParaSite" id="L893_g9290.t1">
    <property type="protein sequence ID" value="L893_g9290.t1"/>
    <property type="gene ID" value="L893_g9290"/>
</dbReference>
<name>A0A1I8AUB4_9BILA</name>
<accession>A0A1I8AUB4</accession>
<protein>
    <submittedName>
        <fullName evidence="2">CC domain-containing protein</fullName>
    </submittedName>
</protein>
<dbReference type="PANTHER" id="PTHR34150:SF3">
    <property type="entry name" value="CC DOMAIN-CONTAINING PROTEIN"/>
    <property type="match status" value="1"/>
</dbReference>
<reference evidence="2" key="1">
    <citation type="submission" date="2016-11" db="UniProtKB">
        <authorList>
            <consortium name="WormBaseParasite"/>
        </authorList>
    </citation>
    <scope>IDENTIFICATION</scope>
</reference>
<organism evidence="1 2">
    <name type="scientific">Steinernema glaseri</name>
    <dbReference type="NCBI Taxonomy" id="37863"/>
    <lineage>
        <taxon>Eukaryota</taxon>
        <taxon>Metazoa</taxon>
        <taxon>Ecdysozoa</taxon>
        <taxon>Nematoda</taxon>
        <taxon>Chromadorea</taxon>
        <taxon>Rhabditida</taxon>
        <taxon>Tylenchina</taxon>
        <taxon>Panagrolaimomorpha</taxon>
        <taxon>Strongyloidoidea</taxon>
        <taxon>Steinernematidae</taxon>
        <taxon>Steinernema</taxon>
    </lineage>
</organism>
<dbReference type="Proteomes" id="UP000095287">
    <property type="component" value="Unplaced"/>
</dbReference>